<evidence type="ECO:0000259" key="1">
    <source>
        <dbReference type="Pfam" id="PF18796"/>
    </source>
</evidence>
<dbReference type="Gene3D" id="3.40.390.10">
    <property type="entry name" value="Collagenase (Catalytic Domain)"/>
    <property type="match status" value="1"/>
</dbReference>
<evidence type="ECO:0000313" key="3">
    <source>
        <dbReference type="Proteomes" id="UP001230220"/>
    </source>
</evidence>
<dbReference type="RefSeq" id="WP_307408434.1">
    <property type="nucleotide sequence ID" value="NZ_JAUSUR010000004.1"/>
</dbReference>
<dbReference type="Proteomes" id="UP001230220">
    <property type="component" value="Unassembled WGS sequence"/>
</dbReference>
<name>A0ABU0E4C4_9FIRM</name>
<protein>
    <recommendedName>
        <fullName evidence="1">Large polyvalent protein-associated domain-containing protein</fullName>
    </recommendedName>
</protein>
<keyword evidence="3" id="KW-1185">Reference proteome</keyword>
<comment type="caution">
    <text evidence="2">The sequence shown here is derived from an EMBL/GenBank/DDBJ whole genome shotgun (WGS) entry which is preliminary data.</text>
</comment>
<proteinExistence type="predicted"/>
<accession>A0ABU0E4C4</accession>
<evidence type="ECO:0000313" key="2">
    <source>
        <dbReference type="EMBL" id="MDQ0361579.1"/>
    </source>
</evidence>
<sequence length="249" mass="28463">MLKVFGFKGGEFGNWLNNSDRQYSLNYAFEALLDLSRAIKINPISLSINDSLSIAFGSRGRGNALAHYEPLRRVINLTKMKGAGSLAHEWAHALDDLLGEAFGCNSFASNELNCHKVPNVFNSLIDSLKYVDRYEETNFYANSKLFDKEYSKTDHGYWSSNEELFARAFACYIYDELDGKSDYLCGHANSAKIEDGLEAYPVGEERERINEQFEHLFEILREKEILQQLEGNEGWQERDKLENSQLSLL</sequence>
<reference evidence="2 3" key="1">
    <citation type="submission" date="2023-07" db="EMBL/GenBank/DDBJ databases">
        <title>Genomic Encyclopedia of Type Strains, Phase IV (KMG-IV): sequencing the most valuable type-strain genomes for metagenomic binning, comparative biology and taxonomic classification.</title>
        <authorList>
            <person name="Goeker M."/>
        </authorList>
    </citation>
    <scope>NUCLEOTIDE SEQUENCE [LARGE SCALE GENOMIC DNA]</scope>
    <source>
        <strain evidence="2 3">DSM 16784</strain>
    </source>
</reference>
<organism evidence="2 3">
    <name type="scientific">Breznakia pachnodae</name>
    <dbReference type="NCBI Taxonomy" id="265178"/>
    <lineage>
        <taxon>Bacteria</taxon>
        <taxon>Bacillati</taxon>
        <taxon>Bacillota</taxon>
        <taxon>Erysipelotrichia</taxon>
        <taxon>Erysipelotrichales</taxon>
        <taxon>Erysipelotrichaceae</taxon>
        <taxon>Breznakia</taxon>
    </lineage>
</organism>
<dbReference type="InterPro" id="IPR024079">
    <property type="entry name" value="MetalloPept_cat_dom_sf"/>
</dbReference>
<dbReference type="EMBL" id="JAUSUR010000004">
    <property type="protein sequence ID" value="MDQ0361579.1"/>
    <property type="molecule type" value="Genomic_DNA"/>
</dbReference>
<dbReference type="Pfam" id="PF18796">
    <property type="entry name" value="LPD1"/>
    <property type="match status" value="1"/>
</dbReference>
<feature type="domain" description="Large polyvalent protein-associated" evidence="1">
    <location>
        <begin position="151"/>
        <end position="223"/>
    </location>
</feature>
<dbReference type="InterPro" id="IPR041047">
    <property type="entry name" value="LPD1"/>
</dbReference>
<gene>
    <name evidence="2" type="ORF">J2S15_002329</name>
</gene>